<feature type="transmembrane region" description="Helical" evidence="8">
    <location>
        <begin position="522"/>
        <end position="544"/>
    </location>
</feature>
<protein>
    <submittedName>
        <fullName evidence="10">Iron ABC transporter permease</fullName>
    </submittedName>
</protein>
<feature type="transmembrane region" description="Helical" evidence="8">
    <location>
        <begin position="102"/>
        <end position="124"/>
    </location>
</feature>
<feature type="transmembrane region" description="Helical" evidence="8">
    <location>
        <begin position="354"/>
        <end position="376"/>
    </location>
</feature>
<evidence type="ECO:0000256" key="8">
    <source>
        <dbReference type="RuleBase" id="RU363032"/>
    </source>
</evidence>
<feature type="transmembrane region" description="Helical" evidence="8">
    <location>
        <begin position="12"/>
        <end position="32"/>
    </location>
</feature>
<dbReference type="CDD" id="cd06261">
    <property type="entry name" value="TM_PBP2"/>
    <property type="match status" value="2"/>
</dbReference>
<keyword evidence="6 8" id="KW-1133">Transmembrane helix</keyword>
<sequence>MIAGRLRRDPAWMATAIAAICLMAIFLLWPLVSMLGKSFINPDGHWGLHGYVRFFSEPSYREVFFNTLILGVAVTAGSLLIGGGLALVVARCKFPFAGMLMILPLITMVIPDVVVAASWVLVLGKQGLINSWLEPLGTELPSLYSWWGLVFVMTLNNYVYAFVAVLVGLKSMDRSLEEAALSLGRPLPRVLVGVTMPLLLPSVFAGALIVFTHVIGSFGVPAILGARTPVLAVKAYNEFVSEMGGNPQMQTTMASLLVYLGAGLLLLQKFVVERRQFQMESGRTPVAIPLKGGKAMAAAGSVLLIVALSLLPALVVLVTAFTPSVGPVLRYGGFTLNHFHYALVRAPEPLYNSLFLSTIATATGVVFSIATAYLIVKRRSLITHVLDVLVTLPLTIAGTVLGIALINSFSSGPLALTGTWIIMALAYFLRRVPSGVRSATGPLHNLKDSIEEASMSLGVGTLGSFVRVVLPVIGPSVGAAAVLMWVTTLSELSATIVLYFGGMNTMPIEIFQQVDSGRLALACAYSVLLLITIFTSLALARWIFRLKVGTIE</sequence>
<gene>
    <name evidence="10" type="ORF">PQR62_09370</name>
</gene>
<evidence type="ECO:0000313" key="10">
    <source>
        <dbReference type="EMBL" id="MFL9924475.1"/>
    </source>
</evidence>
<feature type="domain" description="ABC transmembrane type-1" evidence="9">
    <location>
        <begin position="350"/>
        <end position="540"/>
    </location>
</feature>
<keyword evidence="7 8" id="KW-0472">Membrane</keyword>
<organism evidence="10 11">
    <name type="scientific">Herbaspirillum lusitanum</name>
    <dbReference type="NCBI Taxonomy" id="213312"/>
    <lineage>
        <taxon>Bacteria</taxon>
        <taxon>Pseudomonadati</taxon>
        <taxon>Pseudomonadota</taxon>
        <taxon>Betaproteobacteria</taxon>
        <taxon>Burkholderiales</taxon>
        <taxon>Oxalobacteraceae</taxon>
        <taxon>Herbaspirillum</taxon>
    </lineage>
</organism>
<evidence type="ECO:0000256" key="7">
    <source>
        <dbReference type="ARBA" id="ARBA00023136"/>
    </source>
</evidence>
<dbReference type="Pfam" id="PF00528">
    <property type="entry name" value="BPD_transp_1"/>
    <property type="match status" value="1"/>
</dbReference>
<feature type="transmembrane region" description="Helical" evidence="8">
    <location>
        <begin position="190"/>
        <end position="215"/>
    </location>
</feature>
<evidence type="ECO:0000256" key="6">
    <source>
        <dbReference type="ARBA" id="ARBA00022989"/>
    </source>
</evidence>
<dbReference type="SUPFAM" id="SSF161098">
    <property type="entry name" value="MetI-like"/>
    <property type="match status" value="2"/>
</dbReference>
<dbReference type="RefSeq" id="WP_408157167.1">
    <property type="nucleotide sequence ID" value="NZ_JAQQFM010000004.1"/>
</dbReference>
<dbReference type="InterPro" id="IPR035906">
    <property type="entry name" value="MetI-like_sf"/>
</dbReference>
<keyword evidence="11" id="KW-1185">Reference proteome</keyword>
<proteinExistence type="inferred from homology"/>
<keyword evidence="3" id="KW-1003">Cell membrane</keyword>
<feature type="transmembrane region" description="Helical" evidence="8">
    <location>
        <begin position="412"/>
        <end position="432"/>
    </location>
</feature>
<evidence type="ECO:0000256" key="3">
    <source>
        <dbReference type="ARBA" id="ARBA00022475"/>
    </source>
</evidence>
<dbReference type="PROSITE" id="PS50928">
    <property type="entry name" value="ABC_TM1"/>
    <property type="match status" value="2"/>
</dbReference>
<evidence type="ECO:0000256" key="2">
    <source>
        <dbReference type="ARBA" id="ARBA00022448"/>
    </source>
</evidence>
<dbReference type="PANTHER" id="PTHR43357">
    <property type="entry name" value="INNER MEMBRANE ABC TRANSPORTER PERMEASE PROTEIN YDCV"/>
    <property type="match status" value="1"/>
</dbReference>
<comment type="caution">
    <text evidence="10">The sequence shown here is derived from an EMBL/GenBank/DDBJ whole genome shotgun (WGS) entry which is preliminary data.</text>
</comment>
<feature type="transmembrane region" description="Helical" evidence="8">
    <location>
        <begin position="144"/>
        <end position="169"/>
    </location>
</feature>
<comment type="subcellular location">
    <subcellularLocation>
        <location evidence="1">Cell inner membrane</location>
        <topology evidence="1">Multi-pass membrane protein</topology>
    </subcellularLocation>
    <subcellularLocation>
        <location evidence="8">Cell membrane</location>
        <topology evidence="8">Multi-pass membrane protein</topology>
    </subcellularLocation>
</comment>
<keyword evidence="5 8" id="KW-0812">Transmembrane</keyword>
<feature type="transmembrane region" description="Helical" evidence="8">
    <location>
        <begin position="253"/>
        <end position="272"/>
    </location>
</feature>
<dbReference type="InterPro" id="IPR000515">
    <property type="entry name" value="MetI-like"/>
</dbReference>
<dbReference type="Gene3D" id="1.10.3720.10">
    <property type="entry name" value="MetI-like"/>
    <property type="match status" value="2"/>
</dbReference>
<evidence type="ECO:0000313" key="11">
    <source>
        <dbReference type="Proteomes" id="UP001629246"/>
    </source>
</evidence>
<feature type="transmembrane region" description="Helical" evidence="8">
    <location>
        <begin position="63"/>
        <end position="90"/>
    </location>
</feature>
<feature type="transmembrane region" description="Helical" evidence="8">
    <location>
        <begin position="388"/>
        <end position="406"/>
    </location>
</feature>
<evidence type="ECO:0000256" key="4">
    <source>
        <dbReference type="ARBA" id="ARBA00022519"/>
    </source>
</evidence>
<evidence type="ECO:0000256" key="1">
    <source>
        <dbReference type="ARBA" id="ARBA00004429"/>
    </source>
</evidence>
<reference evidence="10 11" key="1">
    <citation type="journal article" date="2024" name="Chem. Sci.">
        <title>Discovery of megapolipeptins by genome mining of a Burkholderiales bacteria collection.</title>
        <authorList>
            <person name="Paulo B.S."/>
            <person name="Recchia M.J.J."/>
            <person name="Lee S."/>
            <person name="Fergusson C.H."/>
            <person name="Romanowski S.B."/>
            <person name="Hernandez A."/>
            <person name="Krull N."/>
            <person name="Liu D.Y."/>
            <person name="Cavanagh H."/>
            <person name="Bos A."/>
            <person name="Gray C.A."/>
            <person name="Murphy B.T."/>
            <person name="Linington R.G."/>
            <person name="Eustaquio A.S."/>
        </authorList>
    </citation>
    <scope>NUCLEOTIDE SEQUENCE [LARGE SCALE GENOMIC DNA]</scope>
    <source>
        <strain evidence="10 11">RL21-008-BIB-A</strain>
    </source>
</reference>
<dbReference type="PANTHER" id="PTHR43357:SF3">
    <property type="entry name" value="FE(3+)-TRANSPORT SYSTEM PERMEASE PROTEIN FBPB 2"/>
    <property type="match status" value="1"/>
</dbReference>
<evidence type="ECO:0000259" key="9">
    <source>
        <dbReference type="PROSITE" id="PS50928"/>
    </source>
</evidence>
<dbReference type="Proteomes" id="UP001629246">
    <property type="component" value="Unassembled WGS sequence"/>
</dbReference>
<evidence type="ECO:0000256" key="5">
    <source>
        <dbReference type="ARBA" id="ARBA00022692"/>
    </source>
</evidence>
<name>A0ABW9A7V4_9BURK</name>
<feature type="transmembrane region" description="Helical" evidence="8">
    <location>
        <begin position="479"/>
        <end position="501"/>
    </location>
</feature>
<comment type="similarity">
    <text evidence="8">Belongs to the binding-protein-dependent transport system permease family.</text>
</comment>
<keyword evidence="4" id="KW-0997">Cell inner membrane</keyword>
<accession>A0ABW9A7V4</accession>
<keyword evidence="2 8" id="KW-0813">Transport</keyword>
<feature type="transmembrane region" description="Helical" evidence="8">
    <location>
        <begin position="293"/>
        <end position="321"/>
    </location>
</feature>
<dbReference type="EMBL" id="JAQQFM010000004">
    <property type="protein sequence ID" value="MFL9924475.1"/>
    <property type="molecule type" value="Genomic_DNA"/>
</dbReference>
<feature type="domain" description="ABC transmembrane type-1" evidence="9">
    <location>
        <begin position="64"/>
        <end position="268"/>
    </location>
</feature>